<evidence type="ECO:0000313" key="3">
    <source>
        <dbReference type="EMBL" id="RMX05991.1"/>
    </source>
</evidence>
<protein>
    <submittedName>
        <fullName evidence="3">Cobalamin biosynthesis protein CbiX</fullName>
    </submittedName>
</protein>
<dbReference type="InterPro" id="IPR002762">
    <property type="entry name" value="CbiX-like"/>
</dbReference>
<dbReference type="GO" id="GO:0016829">
    <property type="term" value="F:lyase activity"/>
    <property type="evidence" value="ECO:0007669"/>
    <property type="project" value="UniProtKB-KW"/>
</dbReference>
<organism evidence="3 4">
    <name type="scientific">Corticibacter populi</name>
    <dbReference type="NCBI Taxonomy" id="1550736"/>
    <lineage>
        <taxon>Bacteria</taxon>
        <taxon>Pseudomonadati</taxon>
        <taxon>Pseudomonadota</taxon>
        <taxon>Betaproteobacteria</taxon>
        <taxon>Burkholderiales</taxon>
        <taxon>Comamonadaceae</taxon>
        <taxon>Corticibacter</taxon>
    </lineage>
</organism>
<evidence type="ECO:0000313" key="4">
    <source>
        <dbReference type="Proteomes" id="UP000278006"/>
    </source>
</evidence>
<evidence type="ECO:0000256" key="1">
    <source>
        <dbReference type="ARBA" id="ARBA00022723"/>
    </source>
</evidence>
<proteinExistence type="predicted"/>
<dbReference type="Pfam" id="PF01903">
    <property type="entry name" value="CbiX"/>
    <property type="match status" value="1"/>
</dbReference>
<dbReference type="PANTHER" id="PTHR33542">
    <property type="entry name" value="SIROHYDROCHLORIN FERROCHELATASE, CHLOROPLASTIC"/>
    <property type="match status" value="1"/>
</dbReference>
<name>A0A3M6QT08_9BURK</name>
<reference evidence="3 4" key="1">
    <citation type="submission" date="2018-10" db="EMBL/GenBank/DDBJ databases">
        <title>Draft genome of Cortibacter populi DSM10536.</title>
        <authorList>
            <person name="Bernier A.-M."/>
            <person name="Bernard K."/>
        </authorList>
    </citation>
    <scope>NUCLEOTIDE SEQUENCE [LARGE SCALE GENOMIC DNA]</scope>
    <source>
        <strain evidence="3 4">DSM 105136</strain>
    </source>
</reference>
<dbReference type="GO" id="GO:0046872">
    <property type="term" value="F:metal ion binding"/>
    <property type="evidence" value="ECO:0007669"/>
    <property type="project" value="UniProtKB-KW"/>
</dbReference>
<dbReference type="Proteomes" id="UP000278006">
    <property type="component" value="Unassembled WGS sequence"/>
</dbReference>
<keyword evidence="2" id="KW-0456">Lyase</keyword>
<evidence type="ECO:0000256" key="2">
    <source>
        <dbReference type="ARBA" id="ARBA00023239"/>
    </source>
</evidence>
<keyword evidence="1" id="KW-0479">Metal-binding</keyword>
<dbReference type="PANTHER" id="PTHR33542:SF3">
    <property type="entry name" value="SIROHYDROCHLORIN FERROCHELATASE, CHLOROPLASTIC"/>
    <property type="match status" value="1"/>
</dbReference>
<dbReference type="SUPFAM" id="SSF53800">
    <property type="entry name" value="Chelatase"/>
    <property type="match status" value="1"/>
</dbReference>
<dbReference type="Gene3D" id="3.40.50.1400">
    <property type="match status" value="1"/>
</dbReference>
<dbReference type="CDD" id="cd03416">
    <property type="entry name" value="CbiX_SirB_N"/>
    <property type="match status" value="1"/>
</dbReference>
<comment type="caution">
    <text evidence="3">The sequence shown here is derived from an EMBL/GenBank/DDBJ whole genome shotgun (WGS) entry which is preliminary data.</text>
</comment>
<dbReference type="EMBL" id="RDQO01000003">
    <property type="protein sequence ID" value="RMX05991.1"/>
    <property type="molecule type" value="Genomic_DNA"/>
</dbReference>
<dbReference type="InterPro" id="IPR050963">
    <property type="entry name" value="Sirohydro_Cobaltochel/CbiX"/>
</dbReference>
<gene>
    <name evidence="3" type="ORF">D8I35_12705</name>
</gene>
<dbReference type="OrthoDB" id="9797895at2"/>
<sequence>MTVPVFSTAITAIILLGHGSRDPVWHEPMQRMAQAIAAREPQRPVACAYLELSEPDVFAATEALLREQPSIRRVVLYPVFIGMGLHARQDLPRLQQELGGRYAGIAFELAPALGTDERLIELVAALAIEAAH</sequence>
<dbReference type="RefSeq" id="WP_122229786.1">
    <property type="nucleotide sequence ID" value="NZ_RDQO01000003.1"/>
</dbReference>
<keyword evidence="4" id="KW-1185">Reference proteome</keyword>
<dbReference type="AlphaFoldDB" id="A0A3M6QT08"/>
<accession>A0A3M6QT08</accession>